<evidence type="ECO:0000256" key="4">
    <source>
        <dbReference type="ARBA" id="ARBA00022741"/>
    </source>
</evidence>
<comment type="caution">
    <text evidence="15">The sequence shown here is derived from an EMBL/GenBank/DDBJ whole genome shotgun (WGS) entry which is preliminary data.</text>
</comment>
<reference evidence="15 16" key="1">
    <citation type="submission" date="2019-09" db="EMBL/GenBank/DDBJ databases">
        <title>Genomes of Cryomorphaceae.</title>
        <authorList>
            <person name="Bowman J.P."/>
        </authorList>
    </citation>
    <scope>NUCLEOTIDE SEQUENCE [LARGE SCALE GENOMIC DNA]</scope>
    <source>
        <strain evidence="15 16">KCTC 52047</strain>
    </source>
</reference>
<dbReference type="AlphaFoldDB" id="A0A6N6M8S2"/>
<feature type="domain" description="Mur ligase C-terminal" evidence="13">
    <location>
        <begin position="301"/>
        <end position="419"/>
    </location>
</feature>
<evidence type="ECO:0000256" key="7">
    <source>
        <dbReference type="ARBA" id="ARBA00022984"/>
    </source>
</evidence>
<dbReference type="SUPFAM" id="SSF63418">
    <property type="entry name" value="MurE/MurF N-terminal domain"/>
    <property type="match status" value="1"/>
</dbReference>
<dbReference type="EMBL" id="WACR01000001">
    <property type="protein sequence ID" value="KAB1066294.1"/>
    <property type="molecule type" value="Genomic_DNA"/>
</dbReference>
<dbReference type="GO" id="GO:0071555">
    <property type="term" value="P:cell wall organization"/>
    <property type="evidence" value="ECO:0007669"/>
    <property type="project" value="UniProtKB-KW"/>
</dbReference>
<comment type="subcellular location">
    <subcellularLocation>
        <location evidence="10 11">Cytoplasm</location>
    </subcellularLocation>
</comment>
<dbReference type="Gene3D" id="3.40.1390.10">
    <property type="entry name" value="MurE/MurF, N-terminal domain"/>
    <property type="match status" value="1"/>
</dbReference>
<dbReference type="SUPFAM" id="SSF53244">
    <property type="entry name" value="MurD-like peptide ligases, peptide-binding domain"/>
    <property type="match status" value="1"/>
</dbReference>
<evidence type="ECO:0000256" key="11">
    <source>
        <dbReference type="RuleBase" id="RU004136"/>
    </source>
</evidence>
<comment type="similarity">
    <text evidence="10">Belongs to the MurCDEF family. MurF subfamily.</text>
</comment>
<dbReference type="InterPro" id="IPR013221">
    <property type="entry name" value="Mur_ligase_cen"/>
</dbReference>
<evidence type="ECO:0000256" key="9">
    <source>
        <dbReference type="ARBA" id="ARBA00023316"/>
    </source>
</evidence>
<gene>
    <name evidence="10" type="primary">murF</name>
    <name evidence="15" type="ORF">F3059_02110</name>
</gene>
<keyword evidence="5 10" id="KW-0067">ATP-binding</keyword>
<dbReference type="GO" id="GO:0047480">
    <property type="term" value="F:UDP-N-acetylmuramoyl-tripeptide-D-alanyl-D-alanine ligase activity"/>
    <property type="evidence" value="ECO:0007669"/>
    <property type="project" value="UniProtKB-UniRule"/>
</dbReference>
<dbReference type="NCBIfam" id="TIGR01143">
    <property type="entry name" value="murF"/>
    <property type="match status" value="1"/>
</dbReference>
<dbReference type="GO" id="GO:0008360">
    <property type="term" value="P:regulation of cell shape"/>
    <property type="evidence" value="ECO:0007669"/>
    <property type="project" value="UniProtKB-KW"/>
</dbReference>
<dbReference type="UniPathway" id="UPA00219"/>
<name>A0A6N6M8S2_9FLAO</name>
<dbReference type="GO" id="GO:0051301">
    <property type="term" value="P:cell division"/>
    <property type="evidence" value="ECO:0007669"/>
    <property type="project" value="UniProtKB-KW"/>
</dbReference>
<dbReference type="InterPro" id="IPR036615">
    <property type="entry name" value="Mur_ligase_C_dom_sf"/>
</dbReference>
<dbReference type="PANTHER" id="PTHR43024:SF1">
    <property type="entry name" value="UDP-N-ACETYLMURAMOYL-TRIPEPTIDE--D-ALANYL-D-ALANINE LIGASE"/>
    <property type="match status" value="1"/>
</dbReference>
<keyword evidence="3 10" id="KW-0132">Cell division</keyword>
<dbReference type="HAMAP" id="MF_02019">
    <property type="entry name" value="MurF"/>
    <property type="match status" value="1"/>
</dbReference>
<dbReference type="InterPro" id="IPR036565">
    <property type="entry name" value="Mur-like_cat_sf"/>
</dbReference>
<evidence type="ECO:0000256" key="3">
    <source>
        <dbReference type="ARBA" id="ARBA00022618"/>
    </source>
</evidence>
<dbReference type="InterPro" id="IPR005863">
    <property type="entry name" value="UDP-N-AcMur_synth"/>
</dbReference>
<evidence type="ECO:0000313" key="16">
    <source>
        <dbReference type="Proteomes" id="UP000435357"/>
    </source>
</evidence>
<evidence type="ECO:0000256" key="8">
    <source>
        <dbReference type="ARBA" id="ARBA00023306"/>
    </source>
</evidence>
<organism evidence="15 16">
    <name type="scientific">Salibacter halophilus</name>
    <dbReference type="NCBI Taxonomy" id="1803916"/>
    <lineage>
        <taxon>Bacteria</taxon>
        <taxon>Pseudomonadati</taxon>
        <taxon>Bacteroidota</taxon>
        <taxon>Flavobacteriia</taxon>
        <taxon>Flavobacteriales</taxon>
        <taxon>Salibacteraceae</taxon>
        <taxon>Salibacter</taxon>
    </lineage>
</organism>
<comment type="function">
    <text evidence="10 11">Involved in cell wall formation. Catalyzes the final step in the synthesis of UDP-N-acetylmuramoyl-pentapeptide, the precursor of murein.</text>
</comment>
<dbReference type="InterPro" id="IPR051046">
    <property type="entry name" value="MurCDEF_CellWall_CoF430Synth"/>
</dbReference>
<dbReference type="OrthoDB" id="9801978at2"/>
<dbReference type="Gene3D" id="3.90.190.20">
    <property type="entry name" value="Mur ligase, C-terminal domain"/>
    <property type="match status" value="1"/>
</dbReference>
<evidence type="ECO:0000259" key="12">
    <source>
        <dbReference type="Pfam" id="PF01225"/>
    </source>
</evidence>
<evidence type="ECO:0000256" key="1">
    <source>
        <dbReference type="ARBA" id="ARBA00022490"/>
    </source>
</evidence>
<keyword evidence="4 10" id="KW-0547">Nucleotide-binding</keyword>
<evidence type="ECO:0000256" key="2">
    <source>
        <dbReference type="ARBA" id="ARBA00022598"/>
    </source>
</evidence>
<keyword evidence="1 10" id="KW-0963">Cytoplasm</keyword>
<feature type="domain" description="Mur ligase N-terminal catalytic" evidence="12">
    <location>
        <begin position="14"/>
        <end position="89"/>
    </location>
</feature>
<keyword evidence="7 10" id="KW-0573">Peptidoglycan synthesis</keyword>
<dbReference type="Gene3D" id="3.40.1190.10">
    <property type="entry name" value="Mur-like, catalytic domain"/>
    <property type="match status" value="1"/>
</dbReference>
<dbReference type="InterPro" id="IPR004101">
    <property type="entry name" value="Mur_ligase_C"/>
</dbReference>
<dbReference type="Pfam" id="PF02875">
    <property type="entry name" value="Mur_ligase_C"/>
    <property type="match status" value="1"/>
</dbReference>
<accession>A0A6N6M8S2</accession>
<dbReference type="InterPro" id="IPR035911">
    <property type="entry name" value="MurE/MurF_N"/>
</dbReference>
<evidence type="ECO:0000256" key="10">
    <source>
        <dbReference type="HAMAP-Rule" id="MF_02019"/>
    </source>
</evidence>
<dbReference type="GO" id="GO:0005737">
    <property type="term" value="C:cytoplasm"/>
    <property type="evidence" value="ECO:0007669"/>
    <property type="project" value="UniProtKB-SubCell"/>
</dbReference>
<protein>
    <recommendedName>
        <fullName evidence="10 11">UDP-N-acetylmuramoyl-tripeptide--D-alanyl-D-alanine ligase</fullName>
        <ecNumber evidence="10 11">6.3.2.10</ecNumber>
    </recommendedName>
    <alternativeName>
        <fullName evidence="10">D-alanyl-D-alanine-adding enzyme</fullName>
    </alternativeName>
</protein>
<dbReference type="EC" id="6.3.2.10" evidence="10 11"/>
<keyword evidence="9 10" id="KW-0961">Cell wall biogenesis/degradation</keyword>
<comment type="pathway">
    <text evidence="10 11">Cell wall biogenesis; peptidoglycan biosynthesis.</text>
</comment>
<feature type="binding site" evidence="10">
    <location>
        <begin position="102"/>
        <end position="108"/>
    </location>
    <ligand>
        <name>ATP</name>
        <dbReference type="ChEBI" id="CHEBI:30616"/>
    </ligand>
</feature>
<dbReference type="PANTHER" id="PTHR43024">
    <property type="entry name" value="UDP-N-ACETYLMURAMOYL-TRIPEPTIDE--D-ALANYL-D-ALANINE LIGASE"/>
    <property type="match status" value="1"/>
</dbReference>
<keyword evidence="8 10" id="KW-0131">Cell cycle</keyword>
<evidence type="ECO:0000259" key="14">
    <source>
        <dbReference type="Pfam" id="PF08245"/>
    </source>
</evidence>
<sequence>MEIKDLHSFFLDSSGVCTDTRKVQLNSIFFALKGDNFNGNKFADQAIEKGCSCAVVDQKSVIENSNHDQNQFILVDDVLLTLQKLANHHRNHLNTKVIGLTGSNGKTTTKELLQAVLSKKFKTFATPGNFNNHIGLPLTILQTPHDTELLILEMGDNQPGDIDELCEISDPDCGIITNIGKDHIEGFGSMEGNVKSKKELFDYLSKRDRTCFYNGENEYSSQLIEGISNTADFSAENSLSIKEQNPFISYKSEDGNIYQSKLIGAYNIDNINCAYRIGKFFGVSDDKIHEAITSYTPSNNRSQFIETNGGNQIFLDAYNANPTSVEKALKSFSEMRSDREKWVLLGDMLELGSISKDEHRNILSLLKELNFKNVVLVGNAFHEFEDEFSFSFFDKKEKAMEFAQNQKLKNALILLKGSRGLKMEEFTDVIP</sequence>
<dbReference type="Pfam" id="PF01225">
    <property type="entry name" value="Mur_ligase"/>
    <property type="match status" value="1"/>
</dbReference>
<evidence type="ECO:0000259" key="13">
    <source>
        <dbReference type="Pfam" id="PF02875"/>
    </source>
</evidence>
<comment type="catalytic activity">
    <reaction evidence="10 11">
        <text>D-alanyl-D-alanine + UDP-N-acetyl-alpha-D-muramoyl-L-alanyl-gamma-D-glutamyl-meso-2,6-diaminopimelate + ATP = UDP-N-acetyl-alpha-D-muramoyl-L-alanyl-gamma-D-glutamyl-meso-2,6-diaminopimeloyl-D-alanyl-D-alanine + ADP + phosphate + H(+)</text>
        <dbReference type="Rhea" id="RHEA:28374"/>
        <dbReference type="ChEBI" id="CHEBI:15378"/>
        <dbReference type="ChEBI" id="CHEBI:30616"/>
        <dbReference type="ChEBI" id="CHEBI:43474"/>
        <dbReference type="ChEBI" id="CHEBI:57822"/>
        <dbReference type="ChEBI" id="CHEBI:61386"/>
        <dbReference type="ChEBI" id="CHEBI:83905"/>
        <dbReference type="ChEBI" id="CHEBI:456216"/>
        <dbReference type="EC" id="6.3.2.10"/>
    </reaction>
</comment>
<feature type="domain" description="Mur ligase central" evidence="14">
    <location>
        <begin position="101"/>
        <end position="274"/>
    </location>
</feature>
<evidence type="ECO:0000256" key="6">
    <source>
        <dbReference type="ARBA" id="ARBA00022960"/>
    </source>
</evidence>
<dbReference type="InterPro" id="IPR000713">
    <property type="entry name" value="Mur_ligase_N"/>
</dbReference>
<keyword evidence="6 10" id="KW-0133">Cell shape</keyword>
<dbReference type="GO" id="GO:0005524">
    <property type="term" value="F:ATP binding"/>
    <property type="evidence" value="ECO:0007669"/>
    <property type="project" value="UniProtKB-UniRule"/>
</dbReference>
<keyword evidence="2 10" id="KW-0436">Ligase</keyword>
<dbReference type="GO" id="GO:0009252">
    <property type="term" value="P:peptidoglycan biosynthetic process"/>
    <property type="evidence" value="ECO:0007669"/>
    <property type="project" value="UniProtKB-UniRule"/>
</dbReference>
<evidence type="ECO:0000256" key="5">
    <source>
        <dbReference type="ARBA" id="ARBA00022840"/>
    </source>
</evidence>
<dbReference type="SUPFAM" id="SSF53623">
    <property type="entry name" value="MurD-like peptide ligases, catalytic domain"/>
    <property type="match status" value="1"/>
</dbReference>
<keyword evidence="16" id="KW-1185">Reference proteome</keyword>
<dbReference type="Pfam" id="PF08245">
    <property type="entry name" value="Mur_ligase_M"/>
    <property type="match status" value="1"/>
</dbReference>
<proteinExistence type="inferred from homology"/>
<dbReference type="RefSeq" id="WP_151166282.1">
    <property type="nucleotide sequence ID" value="NZ_WACR01000001.1"/>
</dbReference>
<evidence type="ECO:0000313" key="15">
    <source>
        <dbReference type="EMBL" id="KAB1066294.1"/>
    </source>
</evidence>
<dbReference type="Proteomes" id="UP000435357">
    <property type="component" value="Unassembled WGS sequence"/>
</dbReference>